<reference evidence="1 2" key="1">
    <citation type="journal article" date="2019" name="Sci. Rep.">
        <title>Orb-weaving spider Araneus ventricosus genome elucidates the spidroin gene catalogue.</title>
        <authorList>
            <person name="Kono N."/>
            <person name="Nakamura H."/>
            <person name="Ohtoshi R."/>
            <person name="Moran D.A.P."/>
            <person name="Shinohara A."/>
            <person name="Yoshida Y."/>
            <person name="Fujiwara M."/>
            <person name="Mori M."/>
            <person name="Tomita M."/>
            <person name="Arakawa K."/>
        </authorList>
    </citation>
    <scope>NUCLEOTIDE SEQUENCE [LARGE SCALE GENOMIC DNA]</scope>
</reference>
<accession>A0A4Y2TKD5</accession>
<evidence type="ECO:0000313" key="2">
    <source>
        <dbReference type="Proteomes" id="UP000499080"/>
    </source>
</evidence>
<dbReference type="AlphaFoldDB" id="A0A4Y2TKD5"/>
<comment type="caution">
    <text evidence="1">The sequence shown here is derived from an EMBL/GenBank/DDBJ whole genome shotgun (WGS) entry which is preliminary data.</text>
</comment>
<protein>
    <submittedName>
        <fullName evidence="1">Uncharacterized protein</fullName>
    </submittedName>
</protein>
<keyword evidence="2" id="KW-1185">Reference proteome</keyword>
<evidence type="ECO:0000313" key="1">
    <source>
        <dbReference type="EMBL" id="GBN99849.1"/>
    </source>
</evidence>
<sequence length="103" mass="12187">MILCGGRHWKVWNGDWFCRFGHQGSFGVRIRSLQRSERDPNVNCSPLLILRKPIAFRSLPKRIVWRLSFVVFFLSTYEAFHHYNNVLKAFQDRVMDDLQASSD</sequence>
<name>A0A4Y2TKD5_ARAVE</name>
<organism evidence="1 2">
    <name type="scientific">Araneus ventricosus</name>
    <name type="common">Orbweaver spider</name>
    <name type="synonym">Epeira ventricosa</name>
    <dbReference type="NCBI Taxonomy" id="182803"/>
    <lineage>
        <taxon>Eukaryota</taxon>
        <taxon>Metazoa</taxon>
        <taxon>Ecdysozoa</taxon>
        <taxon>Arthropoda</taxon>
        <taxon>Chelicerata</taxon>
        <taxon>Arachnida</taxon>
        <taxon>Araneae</taxon>
        <taxon>Araneomorphae</taxon>
        <taxon>Entelegynae</taxon>
        <taxon>Araneoidea</taxon>
        <taxon>Araneidae</taxon>
        <taxon>Araneus</taxon>
    </lineage>
</organism>
<proteinExistence type="predicted"/>
<dbReference type="Proteomes" id="UP000499080">
    <property type="component" value="Unassembled WGS sequence"/>
</dbReference>
<dbReference type="EMBL" id="BGPR01028605">
    <property type="protein sequence ID" value="GBN99849.1"/>
    <property type="molecule type" value="Genomic_DNA"/>
</dbReference>
<gene>
    <name evidence="1" type="ORF">AVEN_256985_1</name>
</gene>